<reference evidence="4" key="1">
    <citation type="submission" date="2020-10" db="EMBL/GenBank/DDBJ databases">
        <authorList>
            <person name="Gilroy R."/>
        </authorList>
    </citation>
    <scope>NUCLEOTIDE SEQUENCE</scope>
    <source>
        <strain evidence="4">ChiSjej3B21-11622</strain>
    </source>
</reference>
<feature type="domain" description="Nitroreductase" evidence="3">
    <location>
        <begin position="71"/>
        <end position="153"/>
    </location>
</feature>
<dbReference type="PANTHER" id="PTHR43673:SF10">
    <property type="entry name" value="NADH DEHYDROGENASE_NAD(P)H NITROREDUCTASE XCC3605-RELATED"/>
    <property type="match status" value="1"/>
</dbReference>
<keyword evidence="2" id="KW-0560">Oxidoreductase</keyword>
<evidence type="ECO:0000256" key="1">
    <source>
        <dbReference type="ARBA" id="ARBA00007118"/>
    </source>
</evidence>
<dbReference type="InterPro" id="IPR000415">
    <property type="entry name" value="Nitroreductase-like"/>
</dbReference>
<dbReference type="PANTHER" id="PTHR43673">
    <property type="entry name" value="NAD(P)H NITROREDUCTASE YDGI-RELATED"/>
    <property type="match status" value="1"/>
</dbReference>
<accession>A0A9D0ZYC4</accession>
<dbReference type="GO" id="GO:0016491">
    <property type="term" value="F:oxidoreductase activity"/>
    <property type="evidence" value="ECO:0007669"/>
    <property type="project" value="UniProtKB-KW"/>
</dbReference>
<dbReference type="SUPFAM" id="SSF55469">
    <property type="entry name" value="FMN-dependent nitroreductase-like"/>
    <property type="match status" value="1"/>
</dbReference>
<dbReference type="AlphaFoldDB" id="A0A9D0ZYC4"/>
<dbReference type="InterPro" id="IPR029479">
    <property type="entry name" value="Nitroreductase"/>
</dbReference>
<dbReference type="Gene3D" id="3.40.109.10">
    <property type="entry name" value="NADH Oxidase"/>
    <property type="match status" value="1"/>
</dbReference>
<proteinExistence type="inferred from homology"/>
<evidence type="ECO:0000313" key="5">
    <source>
        <dbReference type="Proteomes" id="UP000886886"/>
    </source>
</evidence>
<reference evidence="4" key="2">
    <citation type="journal article" date="2021" name="PeerJ">
        <title>Extensive microbial diversity within the chicken gut microbiome revealed by metagenomics and culture.</title>
        <authorList>
            <person name="Gilroy R."/>
            <person name="Ravi A."/>
            <person name="Getino M."/>
            <person name="Pursley I."/>
            <person name="Horton D.L."/>
            <person name="Alikhan N.F."/>
            <person name="Baker D."/>
            <person name="Gharbi K."/>
            <person name="Hall N."/>
            <person name="Watson M."/>
            <person name="Adriaenssens E.M."/>
            <person name="Foster-Nyarko E."/>
            <person name="Jarju S."/>
            <person name="Secka A."/>
            <person name="Antonio M."/>
            <person name="Oren A."/>
            <person name="Chaudhuri R.R."/>
            <person name="La Ragione R."/>
            <person name="Hildebrand F."/>
            <person name="Pallen M.J."/>
        </authorList>
    </citation>
    <scope>NUCLEOTIDE SEQUENCE</scope>
    <source>
        <strain evidence="4">ChiSjej3B21-11622</strain>
    </source>
</reference>
<dbReference type="EMBL" id="DVFT01000221">
    <property type="protein sequence ID" value="HIQ97838.1"/>
    <property type="molecule type" value="Genomic_DNA"/>
</dbReference>
<comment type="similarity">
    <text evidence="1">Belongs to the nitroreductase family.</text>
</comment>
<comment type="caution">
    <text evidence="4">The sequence shown here is derived from an EMBL/GenBank/DDBJ whole genome shotgun (WGS) entry which is preliminary data.</text>
</comment>
<protein>
    <submittedName>
        <fullName evidence="4">Nitroreductase</fullName>
    </submittedName>
</protein>
<sequence>MRETLENLKTRRSCRSYKPEQIKEGELQQILEAGTYAPTGMGMQSPVMVVLQDPEEIRELSKMNAEIMGVSSDPFYGAPTVIVVLADKNRGTYVEDGSLVMGNLMNAAHAMGLGSCWIHRAKEEFESPKGKELLKKWGLGENYAGIGHCILGYEAEPPKEAKPRKEGYIIRR</sequence>
<gene>
    <name evidence="4" type="ORF">IAB26_14915</name>
</gene>
<feature type="domain" description="Nitroreductase" evidence="3">
    <location>
        <begin position="8"/>
        <end position="68"/>
    </location>
</feature>
<organism evidence="4 5">
    <name type="scientific">Candidatus Limivivens merdigallinarum</name>
    <dbReference type="NCBI Taxonomy" id="2840859"/>
    <lineage>
        <taxon>Bacteria</taxon>
        <taxon>Bacillati</taxon>
        <taxon>Bacillota</taxon>
        <taxon>Clostridia</taxon>
        <taxon>Lachnospirales</taxon>
        <taxon>Lachnospiraceae</taxon>
        <taxon>Lachnospiraceae incertae sedis</taxon>
        <taxon>Candidatus Limivivens</taxon>
    </lineage>
</organism>
<name>A0A9D0ZYC4_9FIRM</name>
<evidence type="ECO:0000256" key="2">
    <source>
        <dbReference type="ARBA" id="ARBA00023002"/>
    </source>
</evidence>
<dbReference type="Proteomes" id="UP000886886">
    <property type="component" value="Unassembled WGS sequence"/>
</dbReference>
<evidence type="ECO:0000313" key="4">
    <source>
        <dbReference type="EMBL" id="HIQ97838.1"/>
    </source>
</evidence>
<dbReference type="CDD" id="cd02136">
    <property type="entry name" value="PnbA_NfnB-like"/>
    <property type="match status" value="1"/>
</dbReference>
<dbReference type="Pfam" id="PF00881">
    <property type="entry name" value="Nitroreductase"/>
    <property type="match status" value="2"/>
</dbReference>
<evidence type="ECO:0000259" key="3">
    <source>
        <dbReference type="Pfam" id="PF00881"/>
    </source>
</evidence>